<dbReference type="EMBL" id="JBBJBU010000014">
    <property type="protein sequence ID" value="KAK7202970.1"/>
    <property type="molecule type" value="Genomic_DNA"/>
</dbReference>
<dbReference type="Pfam" id="PF07426">
    <property type="entry name" value="Dynactin_p22"/>
    <property type="match status" value="1"/>
</dbReference>
<name>A0ABR1EZI6_9ASCO</name>
<sequence>MDAVEARVQRLEQLLALAGPSDTADQDLSVLDRLAQLQSAVAGLQSRHPDLQRVLDLERTASRLTATQSLQQTSEIAPKADIVLAHASDISALSAALASLTSLQSSLPPPSSPSSSSSLLPLCALSPHIPQLSSQLHSLHAEISTQLSRTLALLDRILARSVVGMHLAWVEAEDRLLQIDSKLTRAHQKTVSSLQD</sequence>
<proteinExistence type="predicted"/>
<dbReference type="RefSeq" id="XP_064766003.1">
    <property type="nucleotide sequence ID" value="XM_064913602.1"/>
</dbReference>
<organism evidence="1 2">
    <name type="scientific">Myxozyma melibiosi</name>
    <dbReference type="NCBI Taxonomy" id="54550"/>
    <lineage>
        <taxon>Eukaryota</taxon>
        <taxon>Fungi</taxon>
        <taxon>Dikarya</taxon>
        <taxon>Ascomycota</taxon>
        <taxon>Saccharomycotina</taxon>
        <taxon>Lipomycetes</taxon>
        <taxon>Lipomycetales</taxon>
        <taxon>Lipomycetaceae</taxon>
        <taxon>Myxozyma</taxon>
    </lineage>
</organism>
<keyword evidence="2" id="KW-1185">Reference proteome</keyword>
<evidence type="ECO:0000313" key="2">
    <source>
        <dbReference type="Proteomes" id="UP001498771"/>
    </source>
</evidence>
<dbReference type="GeneID" id="90039114"/>
<evidence type="ECO:0008006" key="3">
    <source>
        <dbReference type="Google" id="ProtNLM"/>
    </source>
</evidence>
<reference evidence="1 2" key="1">
    <citation type="submission" date="2024-03" db="EMBL/GenBank/DDBJ databases">
        <title>Genome-scale model development and genomic sequencing of the oleaginous clade Lipomyces.</title>
        <authorList>
            <consortium name="Lawrence Berkeley National Laboratory"/>
            <person name="Czajka J.J."/>
            <person name="Han Y."/>
            <person name="Kim J."/>
            <person name="Mondo S.J."/>
            <person name="Hofstad B.A."/>
            <person name="Robles A."/>
            <person name="Haridas S."/>
            <person name="Riley R."/>
            <person name="LaButti K."/>
            <person name="Pangilinan J."/>
            <person name="Andreopoulos W."/>
            <person name="Lipzen A."/>
            <person name="Yan J."/>
            <person name="Wang M."/>
            <person name="Ng V."/>
            <person name="Grigoriev I.V."/>
            <person name="Spatafora J.W."/>
            <person name="Magnuson J.K."/>
            <person name="Baker S.E."/>
            <person name="Pomraning K.R."/>
        </authorList>
    </citation>
    <scope>NUCLEOTIDE SEQUENCE [LARGE SCALE GENOMIC DNA]</scope>
    <source>
        <strain evidence="1 2">Phaff 52-87</strain>
    </source>
</reference>
<comment type="caution">
    <text evidence="1">The sequence shown here is derived from an EMBL/GenBank/DDBJ whole genome shotgun (WGS) entry which is preliminary data.</text>
</comment>
<evidence type="ECO:0000313" key="1">
    <source>
        <dbReference type="EMBL" id="KAK7202970.1"/>
    </source>
</evidence>
<protein>
    <recommendedName>
        <fullName evidence="3">Nuclear distribution protein</fullName>
    </recommendedName>
</protein>
<dbReference type="Proteomes" id="UP001498771">
    <property type="component" value="Unassembled WGS sequence"/>
</dbReference>
<gene>
    <name evidence="1" type="ORF">BZA70DRAFT_284405</name>
</gene>
<accession>A0ABR1EZI6</accession>
<dbReference type="InterPro" id="IPR009991">
    <property type="entry name" value="DCTN3"/>
</dbReference>